<evidence type="ECO:0000313" key="3">
    <source>
        <dbReference type="Proteomes" id="UP000256869"/>
    </source>
</evidence>
<gene>
    <name evidence="2" type="ORF">DFP95_12125</name>
</gene>
<organism evidence="2 3">
    <name type="scientific">Cohnella lupini</name>
    <dbReference type="NCBI Taxonomy" id="1294267"/>
    <lineage>
        <taxon>Bacteria</taxon>
        <taxon>Bacillati</taxon>
        <taxon>Bacillota</taxon>
        <taxon>Bacilli</taxon>
        <taxon>Bacillales</taxon>
        <taxon>Paenibacillaceae</taxon>
        <taxon>Cohnella</taxon>
    </lineage>
</organism>
<evidence type="ECO:0000259" key="1">
    <source>
        <dbReference type="Pfam" id="PF12728"/>
    </source>
</evidence>
<dbReference type="RefSeq" id="WP_115995134.1">
    <property type="nucleotide sequence ID" value="NZ_QRDY01000021.1"/>
</dbReference>
<name>A0A3D9HZF5_9BACL</name>
<dbReference type="Proteomes" id="UP000256869">
    <property type="component" value="Unassembled WGS sequence"/>
</dbReference>
<dbReference type="InterPro" id="IPR041657">
    <property type="entry name" value="HTH_17"/>
</dbReference>
<dbReference type="AlphaFoldDB" id="A0A3D9HZF5"/>
<proteinExistence type="predicted"/>
<evidence type="ECO:0000313" key="2">
    <source>
        <dbReference type="EMBL" id="RED54769.1"/>
    </source>
</evidence>
<protein>
    <submittedName>
        <fullName evidence="2">Helix-turn-helix protein</fullName>
    </submittedName>
</protein>
<accession>A0A3D9HZF5</accession>
<reference evidence="2 3" key="1">
    <citation type="submission" date="2018-07" db="EMBL/GenBank/DDBJ databases">
        <title>Genomic Encyclopedia of Type Strains, Phase III (KMG-III): the genomes of soil and plant-associated and newly described type strains.</title>
        <authorList>
            <person name="Whitman W."/>
        </authorList>
    </citation>
    <scope>NUCLEOTIDE SEQUENCE [LARGE SCALE GENOMIC DNA]</scope>
    <source>
        <strain evidence="2 3">CECT 8236</strain>
    </source>
</reference>
<dbReference type="EMBL" id="QRDY01000021">
    <property type="protein sequence ID" value="RED54769.1"/>
    <property type="molecule type" value="Genomic_DNA"/>
</dbReference>
<dbReference type="InterPro" id="IPR009061">
    <property type="entry name" value="DNA-bd_dom_put_sf"/>
</dbReference>
<keyword evidence="3" id="KW-1185">Reference proteome</keyword>
<dbReference type="Pfam" id="PF12728">
    <property type="entry name" value="HTH_17"/>
    <property type="match status" value="1"/>
</dbReference>
<feature type="domain" description="Helix-turn-helix" evidence="1">
    <location>
        <begin position="46"/>
        <end position="94"/>
    </location>
</feature>
<comment type="caution">
    <text evidence="2">The sequence shown here is derived from an EMBL/GenBank/DDBJ whole genome shotgun (WGS) entry which is preliminary data.</text>
</comment>
<dbReference type="OrthoDB" id="515428at2"/>
<sequence>MSRTLQATGLITQLLSWLDQDEQTEVVRSLANGYGIRPTSNLPAIYTDQQVADRYSISIYTVREWLSVGKLKGFKEARQWLIRESDLVAFEERR</sequence>
<dbReference type="SUPFAM" id="SSF46955">
    <property type="entry name" value="Putative DNA-binding domain"/>
    <property type="match status" value="1"/>
</dbReference>